<feature type="transmembrane region" description="Helical" evidence="5">
    <location>
        <begin position="51"/>
        <end position="70"/>
    </location>
</feature>
<comment type="subcellular location">
    <subcellularLocation>
        <location evidence="1">Membrane</location>
        <topology evidence="1">Multi-pass membrane protein</topology>
    </subcellularLocation>
</comment>
<keyword evidence="5" id="KW-0749">Sporulation</keyword>
<evidence type="ECO:0000313" key="6">
    <source>
        <dbReference type="EMBL" id="CDO95666.1"/>
    </source>
</evidence>
<reference evidence="6 7" key="1">
    <citation type="submission" date="2014-03" db="EMBL/GenBank/DDBJ databases">
        <title>The genome of Kluyveromyces dobzhanskii.</title>
        <authorList>
            <person name="Nystedt B."/>
            <person name="Astrom S."/>
        </authorList>
    </citation>
    <scope>NUCLEOTIDE SEQUENCE [LARGE SCALE GENOMIC DNA]</scope>
    <source>
        <strain evidence="6 7">CBS 2104</strain>
    </source>
</reference>
<evidence type="ECO:0000256" key="1">
    <source>
        <dbReference type="ARBA" id="ARBA00004141"/>
    </source>
</evidence>
<comment type="similarity">
    <text evidence="5">Belongs to the OSW5 family.</text>
</comment>
<accession>A0A0A8L9A6</accession>
<keyword evidence="7" id="KW-1185">Reference proteome</keyword>
<dbReference type="EMBL" id="CCBQ010000045">
    <property type="protein sequence ID" value="CDO95666.1"/>
    <property type="molecule type" value="Genomic_DNA"/>
</dbReference>
<evidence type="ECO:0000256" key="4">
    <source>
        <dbReference type="ARBA" id="ARBA00023136"/>
    </source>
</evidence>
<dbReference type="Proteomes" id="UP000031516">
    <property type="component" value="Unassembled WGS sequence"/>
</dbReference>
<feature type="transmembrane region" description="Helical" evidence="5">
    <location>
        <begin position="9"/>
        <end position="31"/>
    </location>
</feature>
<gene>
    <name evidence="6" type="ORF">KLDO_g3898B</name>
</gene>
<dbReference type="OrthoDB" id="10477027at2759"/>
<proteinExistence type="inferred from homology"/>
<evidence type="ECO:0000256" key="3">
    <source>
        <dbReference type="ARBA" id="ARBA00022989"/>
    </source>
</evidence>
<keyword evidence="3 5" id="KW-1133">Transmembrane helix</keyword>
<dbReference type="Pfam" id="PF17062">
    <property type="entry name" value="Osw5"/>
    <property type="match status" value="1"/>
</dbReference>
<sequence length="125" mass="13840">MTTWPLVQFAFHLVSFLFIAFVASMFVLPFVTLSFVLSSLVVGLSFSSRTSFGIGMFFYDSFVMILQVQLRSMVDHLPSYSTGQKPVEVKAIPQQTEVPLQQLAPSQTLGSTIPLQSIDESHSTS</sequence>
<keyword evidence="4 5" id="KW-0472">Membrane</keyword>
<organism evidence="6 7">
    <name type="scientific">Kluyveromyces dobzhanskii CBS 2104</name>
    <dbReference type="NCBI Taxonomy" id="1427455"/>
    <lineage>
        <taxon>Eukaryota</taxon>
        <taxon>Fungi</taxon>
        <taxon>Dikarya</taxon>
        <taxon>Ascomycota</taxon>
        <taxon>Saccharomycotina</taxon>
        <taxon>Saccharomycetes</taxon>
        <taxon>Saccharomycetales</taxon>
        <taxon>Saccharomycetaceae</taxon>
        <taxon>Kluyveromyces</taxon>
    </lineage>
</organism>
<dbReference type="GO" id="GO:0016020">
    <property type="term" value="C:membrane"/>
    <property type="evidence" value="ECO:0007669"/>
    <property type="project" value="UniProtKB-SubCell"/>
</dbReference>
<comment type="function">
    <text evidence="5">Involved in spore wall assembly.</text>
</comment>
<dbReference type="AlphaFoldDB" id="A0A0A8L9A6"/>
<protein>
    <recommendedName>
        <fullName evidence="5">Outer spore wall protein 5</fullName>
    </recommendedName>
</protein>
<dbReference type="GO" id="GO:0030435">
    <property type="term" value="P:sporulation resulting in formation of a cellular spore"/>
    <property type="evidence" value="ECO:0007669"/>
    <property type="project" value="UniProtKB-UniRule"/>
</dbReference>
<keyword evidence="2 5" id="KW-0812">Transmembrane</keyword>
<evidence type="ECO:0000256" key="5">
    <source>
        <dbReference type="RuleBase" id="RU363006"/>
    </source>
</evidence>
<dbReference type="InterPro" id="IPR031430">
    <property type="entry name" value="Osw5"/>
</dbReference>
<comment type="caution">
    <text evidence="6">The sequence shown here is derived from an EMBL/GenBank/DDBJ whole genome shotgun (WGS) entry which is preliminary data.</text>
</comment>
<name>A0A0A8L9A6_9SACH</name>
<evidence type="ECO:0000256" key="2">
    <source>
        <dbReference type="ARBA" id="ARBA00022692"/>
    </source>
</evidence>
<evidence type="ECO:0000313" key="7">
    <source>
        <dbReference type="Proteomes" id="UP000031516"/>
    </source>
</evidence>